<accession>T1KXB5</accession>
<dbReference type="HOGENOM" id="CLU_3428688_0_0_1"/>
<keyword evidence="3" id="KW-1185">Reference proteome</keyword>
<evidence type="ECO:0000313" key="3">
    <source>
        <dbReference type="Proteomes" id="UP000015104"/>
    </source>
</evidence>
<evidence type="ECO:0000256" key="1">
    <source>
        <dbReference type="SAM" id="MobiDB-lite"/>
    </source>
</evidence>
<sequence>MKRNPSLHSLKKSLQKLQEI</sequence>
<dbReference type="EnsemblMetazoa" id="tetur25g01790.1">
    <property type="protein sequence ID" value="tetur25g01790.1"/>
    <property type="gene ID" value="tetur25g01790"/>
</dbReference>
<organism evidence="2 3">
    <name type="scientific">Tetranychus urticae</name>
    <name type="common">Two-spotted spider mite</name>
    <dbReference type="NCBI Taxonomy" id="32264"/>
    <lineage>
        <taxon>Eukaryota</taxon>
        <taxon>Metazoa</taxon>
        <taxon>Ecdysozoa</taxon>
        <taxon>Arthropoda</taxon>
        <taxon>Chelicerata</taxon>
        <taxon>Arachnida</taxon>
        <taxon>Acari</taxon>
        <taxon>Acariformes</taxon>
        <taxon>Trombidiformes</taxon>
        <taxon>Prostigmata</taxon>
        <taxon>Eleutherengona</taxon>
        <taxon>Raphignathae</taxon>
        <taxon>Tetranychoidea</taxon>
        <taxon>Tetranychidae</taxon>
        <taxon>Tetranychus</taxon>
    </lineage>
</organism>
<reference evidence="2" key="2">
    <citation type="submission" date="2015-06" db="UniProtKB">
        <authorList>
            <consortium name="EnsemblMetazoa"/>
        </authorList>
    </citation>
    <scope>IDENTIFICATION</scope>
</reference>
<proteinExistence type="predicted"/>
<dbReference type="Proteomes" id="UP000015104">
    <property type="component" value="Unassembled WGS sequence"/>
</dbReference>
<dbReference type="EMBL" id="CAEY01000677">
    <property type="status" value="NOT_ANNOTATED_CDS"/>
    <property type="molecule type" value="Genomic_DNA"/>
</dbReference>
<protein>
    <submittedName>
        <fullName evidence="2">Uncharacterized protein</fullName>
    </submittedName>
</protein>
<feature type="compositionally biased region" description="Basic residues" evidence="1">
    <location>
        <begin position="1"/>
        <end position="14"/>
    </location>
</feature>
<dbReference type="AlphaFoldDB" id="T1KXB5"/>
<feature type="region of interest" description="Disordered" evidence="1">
    <location>
        <begin position="1"/>
        <end position="20"/>
    </location>
</feature>
<evidence type="ECO:0000313" key="2">
    <source>
        <dbReference type="EnsemblMetazoa" id="tetur25g01790.1"/>
    </source>
</evidence>
<reference evidence="3" key="1">
    <citation type="submission" date="2011-08" db="EMBL/GenBank/DDBJ databases">
        <authorList>
            <person name="Rombauts S."/>
        </authorList>
    </citation>
    <scope>NUCLEOTIDE SEQUENCE</scope>
    <source>
        <strain evidence="3">London</strain>
    </source>
</reference>
<name>T1KXB5_TETUR</name>